<name>A0A9D1MCM7_9FIRM</name>
<organism evidence="5 6">
    <name type="scientific">Candidatus Ornithomonoglobus merdipullorum</name>
    <dbReference type="NCBI Taxonomy" id="2840895"/>
    <lineage>
        <taxon>Bacteria</taxon>
        <taxon>Bacillati</taxon>
        <taxon>Bacillota</taxon>
        <taxon>Clostridia</taxon>
        <taxon>Candidatus Ornithomonoglobus</taxon>
    </lineage>
</organism>
<dbReference type="PANTHER" id="PTHR43046">
    <property type="entry name" value="GDP-MANNOSE MANNOSYL HYDROLASE"/>
    <property type="match status" value="1"/>
</dbReference>
<dbReference type="InterPro" id="IPR020084">
    <property type="entry name" value="NUDIX_hydrolase_CS"/>
</dbReference>
<dbReference type="InterPro" id="IPR015797">
    <property type="entry name" value="NUDIX_hydrolase-like_dom_sf"/>
</dbReference>
<dbReference type="EMBL" id="DVNB01000098">
    <property type="protein sequence ID" value="HIU58048.1"/>
    <property type="molecule type" value="Genomic_DNA"/>
</dbReference>
<evidence type="ECO:0000256" key="3">
    <source>
        <dbReference type="RuleBase" id="RU003476"/>
    </source>
</evidence>
<sequence>MGYLSKLREKVGHDRIIMVGATAFVENEKGEVLMQLRSDTNDWSLPGGSMEIGERVEDAAKRELLEETGLHAEDTELIGIFSGKEYFYTYPNGDKVDTLIILYRMKGITGELKISDCESTMLKYFPKDEMPSPLEARTEIMFARLREMGVL</sequence>
<dbReference type="GO" id="GO:0016787">
    <property type="term" value="F:hydrolase activity"/>
    <property type="evidence" value="ECO:0007669"/>
    <property type="project" value="UniProtKB-KW"/>
</dbReference>
<comment type="caution">
    <text evidence="5">The sequence shown here is derived from an EMBL/GenBank/DDBJ whole genome shotgun (WGS) entry which is preliminary data.</text>
</comment>
<dbReference type="PROSITE" id="PS00893">
    <property type="entry name" value="NUDIX_BOX"/>
    <property type="match status" value="1"/>
</dbReference>
<evidence type="ECO:0000256" key="1">
    <source>
        <dbReference type="ARBA" id="ARBA00001946"/>
    </source>
</evidence>
<evidence type="ECO:0000313" key="5">
    <source>
        <dbReference type="EMBL" id="HIU58048.1"/>
    </source>
</evidence>
<dbReference type="SUPFAM" id="SSF55811">
    <property type="entry name" value="Nudix"/>
    <property type="match status" value="1"/>
</dbReference>
<proteinExistence type="inferred from homology"/>
<evidence type="ECO:0000256" key="2">
    <source>
        <dbReference type="ARBA" id="ARBA00022801"/>
    </source>
</evidence>
<dbReference type="Proteomes" id="UP000824109">
    <property type="component" value="Unassembled WGS sequence"/>
</dbReference>
<evidence type="ECO:0000259" key="4">
    <source>
        <dbReference type="PROSITE" id="PS51462"/>
    </source>
</evidence>
<gene>
    <name evidence="5" type="ORF">IAA61_09615</name>
</gene>
<dbReference type="InterPro" id="IPR020476">
    <property type="entry name" value="Nudix_hydrolase"/>
</dbReference>
<reference evidence="5" key="1">
    <citation type="submission" date="2020-10" db="EMBL/GenBank/DDBJ databases">
        <authorList>
            <person name="Gilroy R."/>
        </authorList>
    </citation>
    <scope>NUCLEOTIDE SEQUENCE</scope>
    <source>
        <strain evidence="5">USAMLcec3-3695</strain>
    </source>
</reference>
<dbReference type="AlphaFoldDB" id="A0A9D1MCM7"/>
<dbReference type="InterPro" id="IPR000086">
    <property type="entry name" value="NUDIX_hydrolase_dom"/>
</dbReference>
<dbReference type="PRINTS" id="PR00502">
    <property type="entry name" value="NUDIXFAMILY"/>
</dbReference>
<comment type="cofactor">
    <cofactor evidence="1">
        <name>Mg(2+)</name>
        <dbReference type="ChEBI" id="CHEBI:18420"/>
    </cofactor>
</comment>
<evidence type="ECO:0000313" key="6">
    <source>
        <dbReference type="Proteomes" id="UP000824109"/>
    </source>
</evidence>
<dbReference type="CDD" id="cd04677">
    <property type="entry name" value="NUDIX_Hydrolase"/>
    <property type="match status" value="1"/>
</dbReference>
<protein>
    <submittedName>
        <fullName evidence="5">NUDIX hydrolase</fullName>
    </submittedName>
</protein>
<keyword evidence="2 3" id="KW-0378">Hydrolase</keyword>
<dbReference type="Gene3D" id="3.90.79.10">
    <property type="entry name" value="Nucleoside Triphosphate Pyrophosphohydrolase"/>
    <property type="match status" value="1"/>
</dbReference>
<feature type="domain" description="Nudix hydrolase" evidence="4">
    <location>
        <begin position="14"/>
        <end position="147"/>
    </location>
</feature>
<accession>A0A9D1MCM7</accession>
<dbReference type="PROSITE" id="PS51462">
    <property type="entry name" value="NUDIX"/>
    <property type="match status" value="1"/>
</dbReference>
<comment type="similarity">
    <text evidence="3">Belongs to the Nudix hydrolase family.</text>
</comment>
<reference evidence="5" key="2">
    <citation type="journal article" date="2021" name="PeerJ">
        <title>Extensive microbial diversity within the chicken gut microbiome revealed by metagenomics and culture.</title>
        <authorList>
            <person name="Gilroy R."/>
            <person name="Ravi A."/>
            <person name="Getino M."/>
            <person name="Pursley I."/>
            <person name="Horton D.L."/>
            <person name="Alikhan N.F."/>
            <person name="Baker D."/>
            <person name="Gharbi K."/>
            <person name="Hall N."/>
            <person name="Watson M."/>
            <person name="Adriaenssens E.M."/>
            <person name="Foster-Nyarko E."/>
            <person name="Jarju S."/>
            <person name="Secka A."/>
            <person name="Antonio M."/>
            <person name="Oren A."/>
            <person name="Chaudhuri R.R."/>
            <person name="La Ragione R."/>
            <person name="Hildebrand F."/>
            <person name="Pallen M.J."/>
        </authorList>
    </citation>
    <scope>NUCLEOTIDE SEQUENCE</scope>
    <source>
        <strain evidence="5">USAMLcec3-3695</strain>
    </source>
</reference>
<dbReference type="PANTHER" id="PTHR43046:SF2">
    <property type="entry name" value="8-OXO-DGTP DIPHOSPHATASE-RELATED"/>
    <property type="match status" value="1"/>
</dbReference>
<dbReference type="Pfam" id="PF00293">
    <property type="entry name" value="NUDIX"/>
    <property type="match status" value="1"/>
</dbReference>